<name>A0A5N6NQQ4_9ASTR</name>
<dbReference type="InterPro" id="IPR045050">
    <property type="entry name" value="Synaptotagmin_plant"/>
</dbReference>
<dbReference type="SUPFAM" id="SSF49562">
    <property type="entry name" value="C2 domain (Calcium/lipid-binding domain, CaLB)"/>
    <property type="match status" value="2"/>
</dbReference>
<dbReference type="EMBL" id="SZYD01000010">
    <property type="protein sequence ID" value="KAD4983174.1"/>
    <property type="molecule type" value="Genomic_DNA"/>
</dbReference>
<dbReference type="PANTHER" id="PTHR10774">
    <property type="entry name" value="EXTENDED SYNAPTOTAGMIN-RELATED"/>
    <property type="match status" value="1"/>
</dbReference>
<dbReference type="Proteomes" id="UP000326396">
    <property type="component" value="Linkage Group LG18"/>
</dbReference>
<evidence type="ECO:0000313" key="2">
    <source>
        <dbReference type="EMBL" id="KAD4983174.1"/>
    </source>
</evidence>
<dbReference type="GO" id="GO:0005783">
    <property type="term" value="C:endoplasmic reticulum"/>
    <property type="evidence" value="ECO:0007669"/>
    <property type="project" value="TreeGrafter"/>
</dbReference>
<sequence length="323" mass="37297">MHSHSLTEVARLPTICDPVCSVPNTCRNPRGGSIPQVNVLREMELKRRRTGILNVKVIEGIDVGRMNPFAACNPYVILRLSHTGLQSINKTTVKHKNRRHPLWNEEFSFNVENIDVQTLLITVMSNQSVDKHDYLGRSAIELQNLIPEIPKTHNILVKTKHHGYHVCELELETVYKPLAYGQPVVNEYLSAMQKAALQNPNGRGLFVVIIHEARYLNGWKSANWDAYVSLLFNGELRKTKTITNDPYPEWNEEFTFMLDRPPRDDDKLRLEVMNTPWRFHKEESIGCFDIGLVHVVDDKRIIYTFKLKFGGQLDVELQWRTSD</sequence>
<feature type="domain" description="C2" evidence="1">
    <location>
        <begin position="31"/>
        <end position="156"/>
    </location>
</feature>
<dbReference type="GO" id="GO:0008289">
    <property type="term" value="F:lipid binding"/>
    <property type="evidence" value="ECO:0007669"/>
    <property type="project" value="InterPro"/>
</dbReference>
<dbReference type="OrthoDB" id="423283at2759"/>
<comment type="caution">
    <text evidence="2">The sequence shown here is derived from an EMBL/GenBank/DDBJ whole genome shotgun (WGS) entry which is preliminary data.</text>
</comment>
<proteinExistence type="predicted"/>
<gene>
    <name evidence="2" type="ORF">E3N88_19845</name>
</gene>
<accession>A0A5N6NQQ4</accession>
<dbReference type="PROSITE" id="PS50004">
    <property type="entry name" value="C2"/>
    <property type="match status" value="2"/>
</dbReference>
<dbReference type="PANTHER" id="PTHR10774:SF214">
    <property type="entry name" value="CALCIUM-DEPENDENT LIPID-BINDING (CALB DOMAIN) FAMILY PROTEIN-RELATED"/>
    <property type="match status" value="1"/>
</dbReference>
<reference evidence="2 3" key="1">
    <citation type="submission" date="2019-05" db="EMBL/GenBank/DDBJ databases">
        <title>Mikania micrantha, genome provides insights into the molecular mechanism of rapid growth.</title>
        <authorList>
            <person name="Liu B."/>
        </authorList>
    </citation>
    <scope>NUCLEOTIDE SEQUENCE [LARGE SCALE GENOMIC DNA]</scope>
    <source>
        <strain evidence="2">NLD-2019</strain>
        <tissue evidence="2">Leaf</tissue>
    </source>
</reference>
<feature type="domain" description="C2" evidence="1">
    <location>
        <begin position="188"/>
        <end position="305"/>
    </location>
</feature>
<dbReference type="AlphaFoldDB" id="A0A5N6NQQ4"/>
<keyword evidence="3" id="KW-1185">Reference proteome</keyword>
<evidence type="ECO:0000259" key="1">
    <source>
        <dbReference type="PROSITE" id="PS50004"/>
    </source>
</evidence>
<dbReference type="Gene3D" id="2.60.40.150">
    <property type="entry name" value="C2 domain"/>
    <property type="match status" value="2"/>
</dbReference>
<dbReference type="Pfam" id="PF00168">
    <property type="entry name" value="C2"/>
    <property type="match status" value="2"/>
</dbReference>
<dbReference type="InterPro" id="IPR000008">
    <property type="entry name" value="C2_dom"/>
</dbReference>
<dbReference type="InterPro" id="IPR035892">
    <property type="entry name" value="C2_domain_sf"/>
</dbReference>
<organism evidence="2 3">
    <name type="scientific">Mikania micrantha</name>
    <name type="common">bitter vine</name>
    <dbReference type="NCBI Taxonomy" id="192012"/>
    <lineage>
        <taxon>Eukaryota</taxon>
        <taxon>Viridiplantae</taxon>
        <taxon>Streptophyta</taxon>
        <taxon>Embryophyta</taxon>
        <taxon>Tracheophyta</taxon>
        <taxon>Spermatophyta</taxon>
        <taxon>Magnoliopsida</taxon>
        <taxon>eudicotyledons</taxon>
        <taxon>Gunneridae</taxon>
        <taxon>Pentapetalae</taxon>
        <taxon>asterids</taxon>
        <taxon>campanulids</taxon>
        <taxon>Asterales</taxon>
        <taxon>Asteraceae</taxon>
        <taxon>Asteroideae</taxon>
        <taxon>Heliantheae alliance</taxon>
        <taxon>Eupatorieae</taxon>
        <taxon>Mikania</taxon>
    </lineage>
</organism>
<dbReference type="CDD" id="cd00030">
    <property type="entry name" value="C2"/>
    <property type="match status" value="2"/>
</dbReference>
<evidence type="ECO:0000313" key="3">
    <source>
        <dbReference type="Proteomes" id="UP000326396"/>
    </source>
</evidence>
<protein>
    <recommendedName>
        <fullName evidence="1">C2 domain-containing protein</fullName>
    </recommendedName>
</protein>
<dbReference type="SMART" id="SM00239">
    <property type="entry name" value="C2"/>
    <property type="match status" value="2"/>
</dbReference>